<keyword evidence="2" id="KW-1133">Transmembrane helix</keyword>
<evidence type="ECO:0000313" key="3">
    <source>
        <dbReference type="EMBL" id="SPO04920.1"/>
    </source>
</evidence>
<sequence length="485" mass="52623">MRDYLPAQIGGIVGSYALSLIIVALVLIILSKRRRERLTNAENEAEFLRKVDKPQQVVELPPPELRYPEPPLSPRSIPRSPISLNINTNFSSPSIDQSAYVYPASPALTTRSPLGINSNVDQRVVTADKAMAQAQLEDMYKYVMEHDEAKRNGTEPPPIPVLTSDNRSSSALPAAGPSRPSTSSAAPAPTLLKKEKVKPAHLDFVPLEPEKRQSKASSIFSSLMSPKKKPKALSISSPIMTPMSGTFPRESREMNTIPPRQYAPAPPPPLPTDQLPLRASRSTQVLPLTPGGDSPDSSQSIDERLGRRPLNNHSRNTSGVPTEFEPTSANSEHSQAPLVGLPQSPKPGVNRFPTLPASPRSGRFPSSTPTLPLSPKPESSFSRPSAVRTGGTLPLRAYESSLASPTNSSFQTKQTTFERAGPLSPGFGQRTPFTGAAVPYSPYQPFSPMVPVTPSLVTKADRKRMKRLEPKTPTVAMVQSAEDMW</sequence>
<gene>
    <name evidence="3" type="ORF">DNG_07605</name>
</gene>
<feature type="compositionally biased region" description="Low complexity" evidence="1">
    <location>
        <begin position="365"/>
        <end position="380"/>
    </location>
</feature>
<organism evidence="3 4">
    <name type="scientific">Cephalotrichum gorgonifer</name>
    <dbReference type="NCBI Taxonomy" id="2041049"/>
    <lineage>
        <taxon>Eukaryota</taxon>
        <taxon>Fungi</taxon>
        <taxon>Dikarya</taxon>
        <taxon>Ascomycota</taxon>
        <taxon>Pezizomycotina</taxon>
        <taxon>Sordariomycetes</taxon>
        <taxon>Hypocreomycetidae</taxon>
        <taxon>Microascales</taxon>
        <taxon>Microascaceae</taxon>
        <taxon>Cephalotrichum</taxon>
    </lineage>
</organism>
<evidence type="ECO:0000256" key="1">
    <source>
        <dbReference type="SAM" id="MobiDB-lite"/>
    </source>
</evidence>
<dbReference type="AlphaFoldDB" id="A0AAE8SXK4"/>
<accession>A0AAE8SXK4</accession>
<feature type="compositionally biased region" description="Polar residues" evidence="1">
    <location>
        <begin position="215"/>
        <end position="224"/>
    </location>
</feature>
<dbReference type="Proteomes" id="UP001187682">
    <property type="component" value="Unassembled WGS sequence"/>
</dbReference>
<keyword evidence="2" id="KW-0472">Membrane</keyword>
<proteinExistence type="predicted"/>
<feature type="compositionally biased region" description="Polar residues" evidence="1">
    <location>
        <begin position="401"/>
        <end position="417"/>
    </location>
</feature>
<feature type="region of interest" description="Disordered" evidence="1">
    <location>
        <begin position="400"/>
        <end position="430"/>
    </location>
</feature>
<feature type="compositionally biased region" description="Polar residues" evidence="1">
    <location>
        <begin position="311"/>
        <end position="334"/>
    </location>
</feature>
<feature type="region of interest" description="Disordered" evidence="1">
    <location>
        <begin position="205"/>
        <end position="388"/>
    </location>
</feature>
<feature type="region of interest" description="Disordered" evidence="1">
    <location>
        <begin position="148"/>
        <end position="193"/>
    </location>
</feature>
<name>A0AAE8SXK4_9PEZI</name>
<comment type="caution">
    <text evidence="3">The sequence shown here is derived from an EMBL/GenBank/DDBJ whole genome shotgun (WGS) entry which is preliminary data.</text>
</comment>
<protein>
    <submittedName>
        <fullName evidence="3">Uncharacterized protein</fullName>
    </submittedName>
</protein>
<feature type="compositionally biased region" description="Low complexity" evidence="1">
    <location>
        <begin position="173"/>
        <end position="189"/>
    </location>
</feature>
<evidence type="ECO:0000256" key="2">
    <source>
        <dbReference type="SAM" id="Phobius"/>
    </source>
</evidence>
<evidence type="ECO:0000313" key="4">
    <source>
        <dbReference type="Proteomes" id="UP001187682"/>
    </source>
</evidence>
<feature type="transmembrane region" description="Helical" evidence="2">
    <location>
        <begin position="12"/>
        <end position="30"/>
    </location>
</feature>
<dbReference type="EMBL" id="ONZQ02000011">
    <property type="protein sequence ID" value="SPO04920.1"/>
    <property type="molecule type" value="Genomic_DNA"/>
</dbReference>
<keyword evidence="4" id="KW-1185">Reference proteome</keyword>
<keyword evidence="2" id="KW-0812">Transmembrane</keyword>
<reference evidence="3" key="1">
    <citation type="submission" date="2018-03" db="EMBL/GenBank/DDBJ databases">
        <authorList>
            <person name="Guldener U."/>
        </authorList>
    </citation>
    <scope>NUCLEOTIDE SEQUENCE</scope>
</reference>